<dbReference type="PANTHER" id="PTHR35519:SF2">
    <property type="entry name" value="PH DOMAIN PROTEIN"/>
    <property type="match status" value="1"/>
</dbReference>
<evidence type="ECO:0000313" key="2">
    <source>
        <dbReference type="EMBL" id="QIZ70286.1"/>
    </source>
</evidence>
<dbReference type="PANTHER" id="PTHR35519">
    <property type="entry name" value="MEMBRANE PROTEINS"/>
    <property type="match status" value="1"/>
</dbReference>
<organism evidence="2 3">
    <name type="scientific">Oxynema aestuarii AP17</name>
    <dbReference type="NCBI Taxonomy" id="2064643"/>
    <lineage>
        <taxon>Bacteria</taxon>
        <taxon>Bacillati</taxon>
        <taxon>Cyanobacteriota</taxon>
        <taxon>Cyanophyceae</taxon>
        <taxon>Oscillatoriophycideae</taxon>
        <taxon>Oscillatoriales</taxon>
        <taxon>Oscillatoriaceae</taxon>
        <taxon>Oxynema</taxon>
        <taxon>Oxynema aestuarii</taxon>
    </lineage>
</organism>
<gene>
    <name evidence="2" type="ORF">HCG48_06600</name>
</gene>
<feature type="transmembrane region" description="Helical" evidence="1">
    <location>
        <begin position="126"/>
        <end position="157"/>
    </location>
</feature>
<dbReference type="RefSeq" id="WP_168568441.1">
    <property type="nucleotide sequence ID" value="NZ_CP051167.1"/>
</dbReference>
<accession>A0A6H1TVQ5</accession>
<dbReference type="EMBL" id="CP051167">
    <property type="protein sequence ID" value="QIZ70286.1"/>
    <property type="molecule type" value="Genomic_DNA"/>
</dbReference>
<evidence type="ECO:0000256" key="1">
    <source>
        <dbReference type="SAM" id="Phobius"/>
    </source>
</evidence>
<proteinExistence type="predicted"/>
<keyword evidence="1" id="KW-0472">Membrane</keyword>
<dbReference type="Pfam" id="PF13430">
    <property type="entry name" value="DUF4112"/>
    <property type="match status" value="1"/>
</dbReference>
<dbReference type="Proteomes" id="UP000500857">
    <property type="component" value="Chromosome"/>
</dbReference>
<protein>
    <submittedName>
        <fullName evidence="2">DUF4112 domain-containing protein</fullName>
    </submittedName>
</protein>
<keyword evidence="3" id="KW-1185">Reference proteome</keyword>
<dbReference type="InterPro" id="IPR025187">
    <property type="entry name" value="DUF4112"/>
</dbReference>
<sequence length="158" mass="17009">MATIERQAKTVQRLRNISRLLDNAIPIPGTPYRIGLDPLLGLLPAGGDLAGALLSAYIVFSAAQLGLPRESLVRMVSNILLETVVGTIPIVGDLFDVAWKANIKNMELLESHLDTPQPAKKADKTFIALLLIGLLVFVVAAIAFSAWLITVIFGALLR</sequence>
<dbReference type="KEGG" id="oxy:HCG48_06600"/>
<reference evidence="2 3" key="1">
    <citation type="submission" date="2020-04" db="EMBL/GenBank/DDBJ databases">
        <authorList>
            <person name="Basu S."/>
            <person name="Maruthanayagam V."/>
            <person name="Chakraborty S."/>
            <person name="Pramanik A."/>
            <person name="Mukherjee J."/>
            <person name="Brink B."/>
        </authorList>
    </citation>
    <scope>NUCLEOTIDE SEQUENCE [LARGE SCALE GENOMIC DNA]</scope>
    <source>
        <strain evidence="2 3">AP17</strain>
    </source>
</reference>
<name>A0A6H1TVQ5_9CYAN</name>
<keyword evidence="1" id="KW-0812">Transmembrane</keyword>
<dbReference type="AlphaFoldDB" id="A0A6H1TVQ5"/>
<evidence type="ECO:0000313" key="3">
    <source>
        <dbReference type="Proteomes" id="UP000500857"/>
    </source>
</evidence>
<keyword evidence="1" id="KW-1133">Transmembrane helix</keyword>